<evidence type="ECO:0000256" key="1">
    <source>
        <dbReference type="SAM" id="SignalP"/>
    </source>
</evidence>
<dbReference type="Proteomes" id="UP000076798">
    <property type="component" value="Unassembled WGS sequence"/>
</dbReference>
<keyword evidence="3" id="KW-1185">Reference proteome</keyword>
<keyword evidence="1" id="KW-0732">Signal</keyword>
<proteinExistence type="predicted"/>
<dbReference type="EMBL" id="KV428039">
    <property type="protein sequence ID" value="KZT39901.1"/>
    <property type="molecule type" value="Genomic_DNA"/>
</dbReference>
<feature type="chain" id="PRO_5013221177" description="Cytochrome P450" evidence="1">
    <location>
        <begin position="16"/>
        <end position="83"/>
    </location>
</feature>
<sequence>MASLLFFSLILYSYASIRRFKDILRSPRPFRFFFPYFPCAFPHSYIIPNILSMWTRALGGHYPSFILIFSKTSLDLLMRSRII</sequence>
<organism evidence="2 3">
    <name type="scientific">Sistotremastrum suecicum HHB10207 ss-3</name>
    <dbReference type="NCBI Taxonomy" id="1314776"/>
    <lineage>
        <taxon>Eukaryota</taxon>
        <taxon>Fungi</taxon>
        <taxon>Dikarya</taxon>
        <taxon>Basidiomycota</taxon>
        <taxon>Agaricomycotina</taxon>
        <taxon>Agaricomycetes</taxon>
        <taxon>Sistotremastrales</taxon>
        <taxon>Sistotremastraceae</taxon>
        <taxon>Sistotremastrum</taxon>
    </lineage>
</organism>
<evidence type="ECO:0000313" key="2">
    <source>
        <dbReference type="EMBL" id="KZT39901.1"/>
    </source>
</evidence>
<dbReference type="AlphaFoldDB" id="A0A166ESP3"/>
<protein>
    <recommendedName>
        <fullName evidence="4">Cytochrome P450</fullName>
    </recommendedName>
</protein>
<accession>A0A166ESP3</accession>
<feature type="signal peptide" evidence="1">
    <location>
        <begin position="1"/>
        <end position="15"/>
    </location>
</feature>
<gene>
    <name evidence="2" type="ORF">SISSUDRAFT_561916</name>
</gene>
<evidence type="ECO:0000313" key="3">
    <source>
        <dbReference type="Proteomes" id="UP000076798"/>
    </source>
</evidence>
<name>A0A166ESP3_9AGAM</name>
<evidence type="ECO:0008006" key="4">
    <source>
        <dbReference type="Google" id="ProtNLM"/>
    </source>
</evidence>
<reference evidence="2 3" key="1">
    <citation type="journal article" date="2016" name="Mol. Biol. Evol.">
        <title>Comparative Genomics of Early-Diverging Mushroom-Forming Fungi Provides Insights into the Origins of Lignocellulose Decay Capabilities.</title>
        <authorList>
            <person name="Nagy L.G."/>
            <person name="Riley R."/>
            <person name="Tritt A."/>
            <person name="Adam C."/>
            <person name="Daum C."/>
            <person name="Floudas D."/>
            <person name="Sun H."/>
            <person name="Yadav J.S."/>
            <person name="Pangilinan J."/>
            <person name="Larsson K.H."/>
            <person name="Matsuura K."/>
            <person name="Barry K."/>
            <person name="Labutti K."/>
            <person name="Kuo R."/>
            <person name="Ohm R.A."/>
            <person name="Bhattacharya S.S."/>
            <person name="Shirouzu T."/>
            <person name="Yoshinaga Y."/>
            <person name="Martin F.M."/>
            <person name="Grigoriev I.V."/>
            <person name="Hibbett D.S."/>
        </authorList>
    </citation>
    <scope>NUCLEOTIDE SEQUENCE [LARGE SCALE GENOMIC DNA]</scope>
    <source>
        <strain evidence="2 3">HHB10207 ss-3</strain>
    </source>
</reference>